<gene>
    <name evidence="3" type="ORF">GFD30_23620</name>
</gene>
<dbReference type="EMBL" id="WIAO01000046">
    <property type="protein sequence ID" value="MQM28525.1"/>
    <property type="molecule type" value="Genomic_DNA"/>
</dbReference>
<proteinExistence type="predicted"/>
<evidence type="ECO:0000256" key="2">
    <source>
        <dbReference type="SAM" id="Phobius"/>
    </source>
</evidence>
<keyword evidence="2" id="KW-0472">Membrane</keyword>
<sequence>MIRGGSPRYRTPRPGWEVKPLKELRPPAGPSGRIDLRIGYCADAGPKTIAEQAADLQQRRLAGDPVASMNDLRSSLVPVVLVDGAPVAAGWGRISVPVAAGRHLVEVQSQHSRAWRAVDVTAGAAVKLDYVGMLGDRHRGYGEGPQSGRLGRLTGYTLGPRGRLTYFQYLPANAKYRLSAAVFMLFLLCGVAIMWTSAFTGAPESATFPIAIGVFLLGASLWGGRVLWTWIRFNRGAPEAPLKTPEALLQVPGGPVLAPEILDPAGPVPEPRPGAAVLLVDARFLKDDLSSEELAMQLPPGRERIEPGERRSLDKVGELVPIAHRFAVPPPQIALDGAPVAATWTRMRLEVPPGPHRLTVRTPLPPLAVPRAAEPEERTAAFEVQDGDVTMIGLTVSVHAVPDPVEPLLHRWECRIDGFGPSDRSEAVPAPLADVRGGLRRAWTGRWWETRDDA</sequence>
<dbReference type="AlphaFoldDB" id="A0A6L5GG38"/>
<accession>A0A6L5GG38</accession>
<feature type="region of interest" description="Disordered" evidence="1">
    <location>
        <begin position="1"/>
        <end position="29"/>
    </location>
</feature>
<protein>
    <submittedName>
        <fullName evidence="3">Uncharacterized protein</fullName>
    </submittedName>
</protein>
<feature type="transmembrane region" description="Helical" evidence="2">
    <location>
        <begin position="206"/>
        <end position="228"/>
    </location>
</feature>
<organism evidence="3 4">
    <name type="scientific">Glycomyces albidus</name>
    <dbReference type="NCBI Taxonomy" id="2656774"/>
    <lineage>
        <taxon>Bacteria</taxon>
        <taxon>Bacillati</taxon>
        <taxon>Actinomycetota</taxon>
        <taxon>Actinomycetes</taxon>
        <taxon>Glycomycetales</taxon>
        <taxon>Glycomycetaceae</taxon>
        <taxon>Glycomyces</taxon>
    </lineage>
</organism>
<dbReference type="Proteomes" id="UP000477750">
    <property type="component" value="Unassembled WGS sequence"/>
</dbReference>
<evidence type="ECO:0000256" key="1">
    <source>
        <dbReference type="SAM" id="MobiDB-lite"/>
    </source>
</evidence>
<name>A0A6L5GG38_9ACTN</name>
<dbReference type="RefSeq" id="WP_153027620.1">
    <property type="nucleotide sequence ID" value="NZ_WIAO01000046.1"/>
</dbReference>
<reference evidence="3 4" key="1">
    <citation type="submission" date="2019-10" db="EMBL/GenBank/DDBJ databases">
        <title>Glycomyces albidus sp. nov., a novel actinomycete isolated from rhizosphere soil of wheat (Triticum aestivum L.).</title>
        <authorList>
            <person name="Qian L."/>
        </authorList>
    </citation>
    <scope>NUCLEOTIDE SEQUENCE [LARGE SCALE GENOMIC DNA]</scope>
    <source>
        <strain evidence="3 4">NEAU-7082</strain>
    </source>
</reference>
<evidence type="ECO:0000313" key="3">
    <source>
        <dbReference type="EMBL" id="MQM28525.1"/>
    </source>
</evidence>
<keyword evidence="4" id="KW-1185">Reference proteome</keyword>
<keyword evidence="2" id="KW-0812">Transmembrane</keyword>
<keyword evidence="2" id="KW-1133">Transmembrane helix</keyword>
<feature type="transmembrane region" description="Helical" evidence="2">
    <location>
        <begin position="178"/>
        <end position="200"/>
    </location>
</feature>
<evidence type="ECO:0000313" key="4">
    <source>
        <dbReference type="Proteomes" id="UP000477750"/>
    </source>
</evidence>
<comment type="caution">
    <text evidence="3">The sequence shown here is derived from an EMBL/GenBank/DDBJ whole genome shotgun (WGS) entry which is preliminary data.</text>
</comment>